<evidence type="ECO:0000313" key="1">
    <source>
        <dbReference type="EMBL" id="KAI9909979.1"/>
    </source>
</evidence>
<name>A0ACC0VVM8_9STRA</name>
<reference evidence="1 2" key="1">
    <citation type="journal article" date="2022" name="bioRxiv">
        <title>The genome of the oomycete Peronosclerospora sorghi, a cosmopolitan pathogen of maize and sorghum, is inflated with dispersed pseudogenes.</title>
        <authorList>
            <person name="Fletcher K."/>
            <person name="Martin F."/>
            <person name="Isakeit T."/>
            <person name="Cavanaugh K."/>
            <person name="Magill C."/>
            <person name="Michelmore R."/>
        </authorList>
    </citation>
    <scope>NUCLEOTIDE SEQUENCE [LARGE SCALE GENOMIC DNA]</scope>
    <source>
        <strain evidence="1">P6</strain>
    </source>
</reference>
<evidence type="ECO:0000313" key="2">
    <source>
        <dbReference type="Proteomes" id="UP001163321"/>
    </source>
</evidence>
<sequence>MAVTENPPILEDRNQKFPKITHRAGAGVVLGIGTYKISNFWPLPSKQAVKLDADGLNHVGSVKYRLAKVI</sequence>
<accession>A0ACC0VVM8</accession>
<gene>
    <name evidence="1" type="ORF">PsorP6_010316</name>
</gene>
<comment type="caution">
    <text evidence="1">The sequence shown here is derived from an EMBL/GenBank/DDBJ whole genome shotgun (WGS) entry which is preliminary data.</text>
</comment>
<organism evidence="1 2">
    <name type="scientific">Peronosclerospora sorghi</name>
    <dbReference type="NCBI Taxonomy" id="230839"/>
    <lineage>
        <taxon>Eukaryota</taxon>
        <taxon>Sar</taxon>
        <taxon>Stramenopiles</taxon>
        <taxon>Oomycota</taxon>
        <taxon>Peronosporomycetes</taxon>
        <taxon>Peronosporales</taxon>
        <taxon>Peronosporaceae</taxon>
        <taxon>Peronosclerospora</taxon>
    </lineage>
</organism>
<dbReference type="EMBL" id="CM047585">
    <property type="protein sequence ID" value="KAI9909979.1"/>
    <property type="molecule type" value="Genomic_DNA"/>
</dbReference>
<protein>
    <submittedName>
        <fullName evidence="1">Uncharacterized protein</fullName>
    </submittedName>
</protein>
<proteinExistence type="predicted"/>
<keyword evidence="2" id="KW-1185">Reference proteome</keyword>
<dbReference type="Proteomes" id="UP001163321">
    <property type="component" value="Chromosome 6"/>
</dbReference>